<dbReference type="InterPro" id="IPR056855">
    <property type="entry name" value="ATP-grasp_IQCH"/>
</dbReference>
<proteinExistence type="predicted"/>
<dbReference type="AlphaFoldDB" id="A0A6J4QTN5"/>
<evidence type="ECO:0000313" key="3">
    <source>
        <dbReference type="EMBL" id="CAA9454662.1"/>
    </source>
</evidence>
<accession>A0A6J4QTN5</accession>
<evidence type="ECO:0000259" key="1">
    <source>
        <dbReference type="Pfam" id="PF18105"/>
    </source>
</evidence>
<dbReference type="PANTHER" id="PTHR14465:SF0">
    <property type="entry name" value="IQ DOMAIN-CONTAINING PROTEIN H"/>
    <property type="match status" value="1"/>
</dbReference>
<organism evidence="3">
    <name type="scientific">uncultured Rubrobacteraceae bacterium</name>
    <dbReference type="NCBI Taxonomy" id="349277"/>
    <lineage>
        <taxon>Bacteria</taxon>
        <taxon>Bacillati</taxon>
        <taxon>Actinomycetota</taxon>
        <taxon>Rubrobacteria</taxon>
        <taxon>Rubrobacterales</taxon>
        <taxon>Rubrobacteraceae</taxon>
        <taxon>environmental samples</taxon>
    </lineage>
</organism>
<protein>
    <submittedName>
        <fullName evidence="3">Uncharacterized protein</fullName>
    </submittedName>
</protein>
<gene>
    <name evidence="3" type="ORF">AVDCRST_MAG58-1149</name>
</gene>
<feature type="domain" description="IQCH-like ATP-grasp" evidence="2">
    <location>
        <begin position="281"/>
        <end position="417"/>
    </location>
</feature>
<dbReference type="Pfam" id="PF18105">
    <property type="entry name" value="PGM1_C"/>
    <property type="match status" value="1"/>
</dbReference>
<dbReference type="Pfam" id="PF24923">
    <property type="entry name" value="ATP-grasp_IQCH"/>
    <property type="match status" value="1"/>
</dbReference>
<dbReference type="SUPFAM" id="SSF56059">
    <property type="entry name" value="Glutathione synthetase ATP-binding domain-like"/>
    <property type="match status" value="1"/>
</dbReference>
<evidence type="ECO:0000259" key="2">
    <source>
        <dbReference type="Pfam" id="PF24923"/>
    </source>
</evidence>
<feature type="domain" description="PGM1 C-terminal" evidence="1">
    <location>
        <begin position="451"/>
        <end position="502"/>
    </location>
</feature>
<name>A0A6J4QTN5_9ACTN</name>
<dbReference type="InterPro" id="IPR041356">
    <property type="entry name" value="PGM1_C"/>
</dbReference>
<dbReference type="PANTHER" id="PTHR14465">
    <property type="entry name" value="IQ DOMAIN-CONTAINING PROTEIN H"/>
    <property type="match status" value="1"/>
</dbReference>
<dbReference type="EMBL" id="CADCVF010000031">
    <property type="protein sequence ID" value="CAA9454662.1"/>
    <property type="molecule type" value="Genomic_DNA"/>
</dbReference>
<reference evidence="3" key="1">
    <citation type="submission" date="2020-02" db="EMBL/GenBank/DDBJ databases">
        <authorList>
            <person name="Meier V. D."/>
        </authorList>
    </citation>
    <scope>NUCLEOTIDE SEQUENCE</scope>
    <source>
        <strain evidence="3">AVDCRST_MAG58</strain>
    </source>
</reference>
<sequence length="514" mass="56848">MISTPTPPFDVPEPGSAEELERFAALQAKLGPLARRVLSDPRASQTVIVVPSLTLDVEELAKIPGSHHYEERMLCMLMLLRLPRTNVVYVSSQHIATAIIDYYLHLLPGIPLRHARSRMTLLSCHDASDIPLTQKILDRPRLVERIRSAIADPEAAHLTCFNSTALERSLAVRLGIPLYGNDPELNYLGTKSGSREAFREAGVPLPDGFEHLRDGGDVAEAVVELKRRRPGLRRAAIKLDEGFSGEGNAVFPYDGAPEGRDLARWVRDELPRRIRFEAEGETWERYGRKFEEMGGIVECWLEGGEVRSPSVQCRINPLGESTIVSTHDQVLGGPSGQIFLGSTFPADAEYSRDIKEAGNRVGKVLRERGALGRFAIDFISVRRGEGWEHAAIEINLRKGGTTHPYLILRFLTDGTYDAEDGLYCTPTAKPCYYYASDNLQSPAYEGLTPDDLVDIAVDNGLHFDGASQQGVVFHLIGALSQYGKVGTVCIGDSHENALKYYQDTVAVLDREAQR</sequence>
<dbReference type="InterPro" id="IPR038752">
    <property type="entry name" value="IQCH"/>
</dbReference>